<proteinExistence type="predicted"/>
<organism evidence="2 3">
    <name type="scientific">Gigaspora margarita</name>
    <dbReference type="NCBI Taxonomy" id="4874"/>
    <lineage>
        <taxon>Eukaryota</taxon>
        <taxon>Fungi</taxon>
        <taxon>Fungi incertae sedis</taxon>
        <taxon>Mucoromycota</taxon>
        <taxon>Glomeromycotina</taxon>
        <taxon>Glomeromycetes</taxon>
        <taxon>Diversisporales</taxon>
        <taxon>Gigasporaceae</taxon>
        <taxon>Gigaspora</taxon>
    </lineage>
</organism>
<dbReference type="Proteomes" id="UP000789901">
    <property type="component" value="Unassembled WGS sequence"/>
</dbReference>
<comment type="caution">
    <text evidence="2">The sequence shown here is derived from an EMBL/GenBank/DDBJ whole genome shotgun (WGS) entry which is preliminary data.</text>
</comment>
<dbReference type="EMBL" id="CAJVQB010000729">
    <property type="protein sequence ID" value="CAG8504319.1"/>
    <property type="molecule type" value="Genomic_DNA"/>
</dbReference>
<gene>
    <name evidence="2" type="ORF">GMARGA_LOCUS2358</name>
</gene>
<evidence type="ECO:0000256" key="1">
    <source>
        <dbReference type="SAM" id="MobiDB-lite"/>
    </source>
</evidence>
<evidence type="ECO:0000313" key="3">
    <source>
        <dbReference type="Proteomes" id="UP000789901"/>
    </source>
</evidence>
<feature type="region of interest" description="Disordered" evidence="1">
    <location>
        <begin position="34"/>
        <end position="98"/>
    </location>
</feature>
<feature type="compositionally biased region" description="Polar residues" evidence="1">
    <location>
        <begin position="47"/>
        <end position="57"/>
    </location>
</feature>
<reference evidence="2 3" key="1">
    <citation type="submission" date="2021-06" db="EMBL/GenBank/DDBJ databases">
        <authorList>
            <person name="Kallberg Y."/>
            <person name="Tangrot J."/>
            <person name="Rosling A."/>
        </authorList>
    </citation>
    <scope>NUCLEOTIDE SEQUENCE [LARGE SCALE GENOMIC DNA]</scope>
    <source>
        <strain evidence="2 3">120-4 pot B 10/14</strain>
    </source>
</reference>
<evidence type="ECO:0000313" key="2">
    <source>
        <dbReference type="EMBL" id="CAG8504319.1"/>
    </source>
</evidence>
<protein>
    <submittedName>
        <fullName evidence="2">26145_t:CDS:1</fullName>
    </submittedName>
</protein>
<name>A0ABM8W219_GIGMA</name>
<keyword evidence="3" id="KW-1185">Reference proteome</keyword>
<accession>A0ABM8W219</accession>
<sequence length="98" mass="11333">MKDNNSSPSNNKPEQKLQQSYKIVCEPRFYTNKLTSHQQGTAPEVNSPKNRMTTMKSHQQRICRMSKSQKSGKNETKSSQRNHKIHNNEAMKAEITIE</sequence>